<keyword evidence="9" id="KW-0739">Sodium transport</keyword>
<feature type="transmembrane region" description="Helical" evidence="10">
    <location>
        <begin position="210"/>
        <end position="227"/>
    </location>
</feature>
<feature type="transmembrane region" description="Helical" evidence="10">
    <location>
        <begin position="386"/>
        <end position="406"/>
    </location>
</feature>
<proteinExistence type="predicted"/>
<evidence type="ECO:0000256" key="2">
    <source>
        <dbReference type="ARBA" id="ARBA00022448"/>
    </source>
</evidence>
<dbReference type="PANTHER" id="PTHR10110">
    <property type="entry name" value="SODIUM/HYDROGEN EXCHANGER"/>
    <property type="match status" value="1"/>
</dbReference>
<dbReference type="Proteomes" id="UP000218288">
    <property type="component" value="Chromosome"/>
</dbReference>
<keyword evidence="5 10" id="KW-1133">Transmembrane helix</keyword>
<feature type="transmembrane region" description="Helical" evidence="10">
    <location>
        <begin position="6"/>
        <end position="21"/>
    </location>
</feature>
<keyword evidence="2" id="KW-0813">Transport</keyword>
<reference evidence="12 13" key="1">
    <citation type="journal article" date="2016" name="Genome Announc.">
        <title>Complete Genome Sequence of Methylobacterium populi P-1M, Isolated from Pink-Pigmented Household Biofilm.</title>
        <authorList>
            <person name="Morohoshi T."/>
            <person name="Ikeda T."/>
        </authorList>
    </citation>
    <scope>NUCLEOTIDE SEQUENCE [LARGE SCALE GENOMIC DNA]</scope>
    <source>
        <strain evidence="12 13">P-1M</strain>
    </source>
</reference>
<evidence type="ECO:0000256" key="5">
    <source>
        <dbReference type="ARBA" id="ARBA00022989"/>
    </source>
</evidence>
<organism evidence="12 13">
    <name type="scientific">Methylorubrum populi</name>
    <dbReference type="NCBI Taxonomy" id="223967"/>
    <lineage>
        <taxon>Bacteria</taxon>
        <taxon>Pseudomonadati</taxon>
        <taxon>Pseudomonadota</taxon>
        <taxon>Alphaproteobacteria</taxon>
        <taxon>Hyphomicrobiales</taxon>
        <taxon>Methylobacteriaceae</taxon>
        <taxon>Methylorubrum</taxon>
    </lineage>
</organism>
<comment type="subcellular location">
    <subcellularLocation>
        <location evidence="1">Cell membrane</location>
        <topology evidence="1">Multi-pass membrane protein</topology>
    </subcellularLocation>
</comment>
<dbReference type="EMBL" id="AP014809">
    <property type="protein sequence ID" value="BAU89577.1"/>
    <property type="molecule type" value="Genomic_DNA"/>
</dbReference>
<feature type="transmembrane region" description="Helical" evidence="10">
    <location>
        <begin position="263"/>
        <end position="281"/>
    </location>
</feature>
<evidence type="ECO:0000313" key="12">
    <source>
        <dbReference type="EMBL" id="BAU89577.1"/>
    </source>
</evidence>
<dbReference type="GO" id="GO:0051453">
    <property type="term" value="P:regulation of intracellular pH"/>
    <property type="evidence" value="ECO:0007669"/>
    <property type="project" value="TreeGrafter"/>
</dbReference>
<feature type="transmembrane region" description="Helical" evidence="10">
    <location>
        <begin position="181"/>
        <end position="203"/>
    </location>
</feature>
<dbReference type="InterPro" id="IPR018422">
    <property type="entry name" value="Cation/H_exchanger_CPA1"/>
</dbReference>
<feature type="domain" description="Cation/H+ exchanger transmembrane" evidence="11">
    <location>
        <begin position="15"/>
        <end position="411"/>
    </location>
</feature>
<keyword evidence="6" id="KW-0915">Sodium</keyword>
<feature type="transmembrane region" description="Helical" evidence="10">
    <location>
        <begin position="83"/>
        <end position="105"/>
    </location>
</feature>
<dbReference type="Pfam" id="PF00999">
    <property type="entry name" value="Na_H_Exchanger"/>
    <property type="match status" value="1"/>
</dbReference>
<keyword evidence="4 10" id="KW-0812">Transmembrane</keyword>
<evidence type="ECO:0000256" key="4">
    <source>
        <dbReference type="ARBA" id="ARBA00022692"/>
    </source>
</evidence>
<evidence type="ECO:0000256" key="6">
    <source>
        <dbReference type="ARBA" id="ARBA00023053"/>
    </source>
</evidence>
<feature type="transmembrane region" description="Helical" evidence="10">
    <location>
        <begin position="301"/>
        <end position="325"/>
    </location>
</feature>
<dbReference type="GO" id="GO:0015386">
    <property type="term" value="F:potassium:proton antiporter activity"/>
    <property type="evidence" value="ECO:0007669"/>
    <property type="project" value="TreeGrafter"/>
</dbReference>
<keyword evidence="8 10" id="KW-0472">Membrane</keyword>
<dbReference type="GO" id="GO:0005886">
    <property type="term" value="C:plasma membrane"/>
    <property type="evidence" value="ECO:0007669"/>
    <property type="project" value="UniProtKB-SubCell"/>
</dbReference>
<evidence type="ECO:0000313" key="13">
    <source>
        <dbReference type="Proteomes" id="UP000218288"/>
    </source>
</evidence>
<sequence>MFVFHWIVGVLVGAVLLAGLARRLRAPYPAFLALGGVALAFIPGVPSLSLDPELALALFLAPVLMDAGYSTSLRDLVRNARPIAGLAVGAVAATTAAVAAVVLWLVPDMPLAAAIVLGAIVAPPDAVAALSVLGHVSLPHRLATILRGESLLNDAASLLIYRLGVAAAVTGHFSVSEVAPAFAIGVVGSLVAGPLAALVYLRILRRVEEPMSVIVLQFAAAFGLWIAAEALELSGVLTVVSFAITVARRAPGQTSPRLRVISNAVWETAIFVLNVLAFVLIGEQIGPILARMTPEQEFAYASVAGAVVVTVILVRIAWVLPATAIRHVGFGTSPRHPDDLRQDRDLGLGAGFAVSWSGMRGLVTIATALALPEGGSGGAGFPYRDLIVLTAFCVVIGTLVVQGLTLRPILARLGLEDSDPVGREVGRARAEAYGAAVEALSGDRSEATDALRREFHAALAQAEAHEEGLAPEGLPTDEPRRRAIRAARDRLLTLRRNSRIGDDAYFVLEEELDWAELNATPRGEA</sequence>
<evidence type="ECO:0000256" key="1">
    <source>
        <dbReference type="ARBA" id="ARBA00004651"/>
    </source>
</evidence>
<keyword evidence="7" id="KW-0406">Ion transport</keyword>
<dbReference type="OrthoDB" id="9809206at2"/>
<dbReference type="Gene3D" id="6.10.140.1330">
    <property type="match status" value="1"/>
</dbReference>
<dbReference type="PANTHER" id="PTHR10110:SF86">
    <property type="entry name" value="SODIUM_HYDROGEN EXCHANGER 7"/>
    <property type="match status" value="1"/>
</dbReference>
<name>A0A160PA49_9HYPH</name>
<gene>
    <name evidence="12" type="ORF">MPPM_0972</name>
</gene>
<feature type="transmembrane region" description="Helical" evidence="10">
    <location>
        <begin position="111"/>
        <end position="134"/>
    </location>
</feature>
<protein>
    <submittedName>
        <fullName evidence="12">Sodium/hydrogen exchanger</fullName>
    </submittedName>
</protein>
<feature type="transmembrane region" description="Helical" evidence="10">
    <location>
        <begin position="28"/>
        <end position="48"/>
    </location>
</feature>
<dbReference type="RefSeq" id="WP_096487724.1">
    <property type="nucleotide sequence ID" value="NZ_AP014809.1"/>
</dbReference>
<evidence type="ECO:0000256" key="3">
    <source>
        <dbReference type="ARBA" id="ARBA00022475"/>
    </source>
</evidence>
<keyword evidence="3" id="KW-1003">Cell membrane</keyword>
<accession>A0A160PA49</accession>
<feature type="transmembrane region" description="Helical" evidence="10">
    <location>
        <begin position="155"/>
        <end position="175"/>
    </location>
</feature>
<dbReference type="AlphaFoldDB" id="A0A160PA49"/>
<evidence type="ECO:0000256" key="10">
    <source>
        <dbReference type="SAM" id="Phobius"/>
    </source>
</evidence>
<dbReference type="GO" id="GO:0098719">
    <property type="term" value="P:sodium ion import across plasma membrane"/>
    <property type="evidence" value="ECO:0007669"/>
    <property type="project" value="TreeGrafter"/>
</dbReference>
<dbReference type="InterPro" id="IPR006153">
    <property type="entry name" value="Cation/H_exchanger_TM"/>
</dbReference>
<evidence type="ECO:0000259" key="11">
    <source>
        <dbReference type="Pfam" id="PF00999"/>
    </source>
</evidence>
<dbReference type="GO" id="GO:0015385">
    <property type="term" value="F:sodium:proton antiporter activity"/>
    <property type="evidence" value="ECO:0007669"/>
    <property type="project" value="InterPro"/>
</dbReference>
<evidence type="ECO:0000256" key="7">
    <source>
        <dbReference type="ARBA" id="ARBA00023065"/>
    </source>
</evidence>
<evidence type="ECO:0000256" key="9">
    <source>
        <dbReference type="ARBA" id="ARBA00023201"/>
    </source>
</evidence>
<evidence type="ECO:0000256" key="8">
    <source>
        <dbReference type="ARBA" id="ARBA00023136"/>
    </source>
</evidence>